<dbReference type="InterPro" id="IPR036249">
    <property type="entry name" value="Thioredoxin-like_sf"/>
</dbReference>
<dbReference type="GO" id="GO:0004601">
    <property type="term" value="F:peroxidase activity"/>
    <property type="evidence" value="ECO:0007669"/>
    <property type="project" value="UniProtKB-KW"/>
</dbReference>
<keyword evidence="3 4" id="KW-0560">Oxidoreductase</keyword>
<dbReference type="Pfam" id="PF00255">
    <property type="entry name" value="GSHPx"/>
    <property type="match status" value="1"/>
</dbReference>
<dbReference type="Gene3D" id="3.40.30.10">
    <property type="entry name" value="Glutaredoxin"/>
    <property type="match status" value="1"/>
</dbReference>
<dbReference type="PROSITE" id="PS51355">
    <property type="entry name" value="GLUTATHIONE_PEROXID_3"/>
    <property type="match status" value="1"/>
</dbReference>
<comment type="similarity">
    <text evidence="1 4">Belongs to the glutathione peroxidase family.</text>
</comment>
<dbReference type="InterPro" id="IPR029759">
    <property type="entry name" value="GPX_AS"/>
</dbReference>
<evidence type="ECO:0000313" key="7">
    <source>
        <dbReference type="Proteomes" id="UP001500556"/>
    </source>
</evidence>
<dbReference type="InterPro" id="IPR000889">
    <property type="entry name" value="Glutathione_peroxidase"/>
</dbReference>
<dbReference type="PANTHER" id="PTHR11592">
    <property type="entry name" value="GLUTATHIONE PEROXIDASE"/>
    <property type="match status" value="1"/>
</dbReference>
<dbReference type="PROSITE" id="PS51352">
    <property type="entry name" value="THIOREDOXIN_2"/>
    <property type="match status" value="1"/>
</dbReference>
<dbReference type="PANTHER" id="PTHR11592:SF78">
    <property type="entry name" value="GLUTATHIONE PEROXIDASE"/>
    <property type="match status" value="1"/>
</dbReference>
<reference evidence="7" key="1">
    <citation type="journal article" date="2019" name="Int. J. Syst. Evol. Microbiol.">
        <title>The Global Catalogue of Microorganisms (GCM) 10K type strain sequencing project: providing services to taxonomists for standard genome sequencing and annotation.</title>
        <authorList>
            <consortium name="The Broad Institute Genomics Platform"/>
            <consortium name="The Broad Institute Genome Sequencing Center for Infectious Disease"/>
            <person name="Wu L."/>
            <person name="Ma J."/>
        </authorList>
    </citation>
    <scope>NUCLEOTIDE SEQUENCE [LARGE SCALE GENOMIC DNA]</scope>
    <source>
        <strain evidence="7">JCM 18961</strain>
    </source>
</reference>
<dbReference type="Proteomes" id="UP001500556">
    <property type="component" value="Unassembled WGS sequence"/>
</dbReference>
<evidence type="ECO:0000256" key="3">
    <source>
        <dbReference type="ARBA" id="ARBA00023002"/>
    </source>
</evidence>
<evidence type="ECO:0000256" key="4">
    <source>
        <dbReference type="RuleBase" id="RU000499"/>
    </source>
</evidence>
<dbReference type="PRINTS" id="PR01011">
    <property type="entry name" value="GLUTPROXDASE"/>
</dbReference>
<dbReference type="EMBL" id="BAABLO010000001">
    <property type="protein sequence ID" value="GAA4709576.1"/>
    <property type="molecule type" value="Genomic_DNA"/>
</dbReference>
<evidence type="ECO:0000259" key="5">
    <source>
        <dbReference type="PROSITE" id="PS51352"/>
    </source>
</evidence>
<dbReference type="InterPro" id="IPR029760">
    <property type="entry name" value="GPX_CS"/>
</dbReference>
<protein>
    <recommendedName>
        <fullName evidence="4">Glutathione peroxidase</fullName>
    </recommendedName>
</protein>
<evidence type="ECO:0000256" key="2">
    <source>
        <dbReference type="ARBA" id="ARBA00022559"/>
    </source>
</evidence>
<gene>
    <name evidence="6" type="ORF">GCM10025782_02010</name>
</gene>
<keyword evidence="7" id="KW-1185">Reference proteome</keyword>
<evidence type="ECO:0000313" key="6">
    <source>
        <dbReference type="EMBL" id="GAA4709576.1"/>
    </source>
</evidence>
<organism evidence="6 7">
    <name type="scientific">Pedococcus ginsenosidimutans</name>
    <dbReference type="NCBI Taxonomy" id="490570"/>
    <lineage>
        <taxon>Bacteria</taxon>
        <taxon>Bacillati</taxon>
        <taxon>Actinomycetota</taxon>
        <taxon>Actinomycetes</taxon>
        <taxon>Micrococcales</taxon>
        <taxon>Intrasporangiaceae</taxon>
        <taxon>Pedococcus</taxon>
    </lineage>
</organism>
<feature type="domain" description="Thioredoxin" evidence="5">
    <location>
        <begin position="10"/>
        <end position="172"/>
    </location>
</feature>
<sequence>MPRRLTRHTLSTMPTLSDFSATTLEGSEQDLSAYAGKVVLVVNTASQCGFTPQLGGLEELYRTYADQGLVVLGFPCNQFGGQEPGDAEEIGTFCERNYGVSFPMFAKVDVNGDDAHPVFDWLKSEKGGLLGKNIKWNFAKFLVGRDGQVVKRFSPTTEPGSLTKDIEKALAA</sequence>
<dbReference type="InterPro" id="IPR013766">
    <property type="entry name" value="Thioredoxin_domain"/>
</dbReference>
<keyword evidence="2 4" id="KW-0575">Peroxidase</keyword>
<dbReference type="PROSITE" id="PS00460">
    <property type="entry name" value="GLUTATHIONE_PEROXID_1"/>
    <property type="match status" value="1"/>
</dbReference>
<name>A0ABP8XNI6_9MICO</name>
<dbReference type="SUPFAM" id="SSF52833">
    <property type="entry name" value="Thioredoxin-like"/>
    <property type="match status" value="1"/>
</dbReference>
<evidence type="ECO:0000256" key="1">
    <source>
        <dbReference type="ARBA" id="ARBA00006926"/>
    </source>
</evidence>
<proteinExistence type="inferred from homology"/>
<accession>A0ABP8XNI6</accession>
<dbReference type="PROSITE" id="PS00763">
    <property type="entry name" value="GLUTATHIONE_PEROXID_2"/>
    <property type="match status" value="1"/>
</dbReference>
<dbReference type="PIRSF" id="PIRSF000303">
    <property type="entry name" value="Glutathion_perox"/>
    <property type="match status" value="1"/>
</dbReference>
<dbReference type="CDD" id="cd00340">
    <property type="entry name" value="GSH_Peroxidase"/>
    <property type="match status" value="1"/>
</dbReference>
<comment type="caution">
    <text evidence="6">The sequence shown here is derived from an EMBL/GenBank/DDBJ whole genome shotgun (WGS) entry which is preliminary data.</text>
</comment>